<accession>A0A7C4JNU4</accession>
<comment type="caution">
    <text evidence="2">The sequence shown here is derived from an EMBL/GenBank/DDBJ whole genome shotgun (WGS) entry which is preliminary data.</text>
</comment>
<dbReference type="InterPro" id="IPR002912">
    <property type="entry name" value="ACT_dom"/>
</dbReference>
<proteinExistence type="predicted"/>
<reference evidence="2" key="1">
    <citation type="journal article" date="2020" name="mSystems">
        <title>Genome- and Community-Level Interaction Insights into Carbon Utilization and Element Cycling Functions of Hydrothermarchaeota in Hydrothermal Sediment.</title>
        <authorList>
            <person name="Zhou Z."/>
            <person name="Liu Y."/>
            <person name="Xu W."/>
            <person name="Pan J."/>
            <person name="Luo Z.H."/>
            <person name="Li M."/>
        </authorList>
    </citation>
    <scope>NUCLEOTIDE SEQUENCE [LARGE SCALE GENOMIC DNA]</scope>
    <source>
        <strain evidence="2">SpSt-648</strain>
    </source>
</reference>
<evidence type="ECO:0000259" key="1">
    <source>
        <dbReference type="PROSITE" id="PS51671"/>
    </source>
</evidence>
<gene>
    <name evidence="2" type="ORF">ENU20_04905</name>
</gene>
<dbReference type="AlphaFoldDB" id="A0A7C4JNU4"/>
<dbReference type="CDD" id="cd02116">
    <property type="entry name" value="ACT"/>
    <property type="match status" value="1"/>
</dbReference>
<dbReference type="Pfam" id="PF02830">
    <property type="entry name" value="V4R"/>
    <property type="match status" value="1"/>
</dbReference>
<dbReference type="Pfam" id="PF22629">
    <property type="entry name" value="ACT_AHAS_ss"/>
    <property type="match status" value="1"/>
</dbReference>
<dbReference type="Gene3D" id="3.30.1380.20">
    <property type="entry name" value="Trafficking protein particle complex subunit 3"/>
    <property type="match status" value="1"/>
</dbReference>
<dbReference type="SUPFAM" id="SSF55021">
    <property type="entry name" value="ACT-like"/>
    <property type="match status" value="1"/>
</dbReference>
<dbReference type="SUPFAM" id="SSF111126">
    <property type="entry name" value="Ligand-binding domain in the NO signalling and Golgi transport"/>
    <property type="match status" value="1"/>
</dbReference>
<dbReference type="EMBL" id="DTBP01000043">
    <property type="protein sequence ID" value="HGQ74395.1"/>
    <property type="molecule type" value="Genomic_DNA"/>
</dbReference>
<organism evidence="2">
    <name type="scientific">Staphylothermus marinus</name>
    <dbReference type="NCBI Taxonomy" id="2280"/>
    <lineage>
        <taxon>Archaea</taxon>
        <taxon>Thermoproteota</taxon>
        <taxon>Thermoprotei</taxon>
        <taxon>Desulfurococcales</taxon>
        <taxon>Desulfurococcaceae</taxon>
        <taxon>Staphylothermus</taxon>
    </lineage>
</organism>
<dbReference type="PANTHER" id="PTHR35090:SF2">
    <property type="entry name" value="ARSR FAMILY TRANSCRIPTIONAL REGULATOR"/>
    <property type="match status" value="1"/>
</dbReference>
<dbReference type="InterPro" id="IPR024096">
    <property type="entry name" value="NO_sig/Golgi_transp_ligand-bd"/>
</dbReference>
<dbReference type="PANTHER" id="PTHR35090">
    <property type="entry name" value="DNA-DIRECTED RNA POLYMERASE SUBUNIT I"/>
    <property type="match status" value="1"/>
</dbReference>
<dbReference type="PROSITE" id="PS51671">
    <property type="entry name" value="ACT"/>
    <property type="match status" value="1"/>
</dbReference>
<evidence type="ECO:0000313" key="2">
    <source>
        <dbReference type="EMBL" id="HGQ74395.1"/>
    </source>
</evidence>
<dbReference type="InterPro" id="IPR054480">
    <property type="entry name" value="AHAS_small-like_ACT"/>
</dbReference>
<dbReference type="SMART" id="SM00989">
    <property type="entry name" value="V4R"/>
    <property type="match status" value="1"/>
</dbReference>
<dbReference type="Gene3D" id="3.30.70.260">
    <property type="match status" value="1"/>
</dbReference>
<dbReference type="InterPro" id="IPR004096">
    <property type="entry name" value="V4R"/>
</dbReference>
<sequence>MRVVNIPGALEKITDVIAGLGLNIVSINTLERAYGQQAHLLIIIENCSENDRSILEERLSKLKDVVLSIYSVVAEDSWLFIPFNQLVFIDRRACIFTQGMLREFWKDMIRDPTIASISKTILKKMGESIGSQIYRGWVSYIVEREELSNELKKKYLEFFSEFFHSLGHGTLEISQIGTLKYRLELYNSIICESLKDIVFGAKKCGFFYEGLLSGFFREMFNRRVNVEETKCLCEGKDYCEYEVQILEPI</sequence>
<protein>
    <submittedName>
        <fullName evidence="2">ACT domain-containing protein</fullName>
    </submittedName>
</protein>
<name>A0A7C4JNU4_STAMA</name>
<dbReference type="InterPro" id="IPR045865">
    <property type="entry name" value="ACT-like_dom_sf"/>
</dbReference>
<feature type="domain" description="ACT" evidence="1">
    <location>
        <begin position="1"/>
        <end position="77"/>
    </location>
</feature>